<organism evidence="2 3">
    <name type="scientific">Sulfitobacter indolifex HEL-45</name>
    <dbReference type="NCBI Taxonomy" id="391624"/>
    <lineage>
        <taxon>Bacteria</taxon>
        <taxon>Pseudomonadati</taxon>
        <taxon>Pseudomonadota</taxon>
        <taxon>Alphaproteobacteria</taxon>
        <taxon>Rhodobacterales</taxon>
        <taxon>Roseobacteraceae</taxon>
        <taxon>Sulfitobacter</taxon>
    </lineage>
</organism>
<feature type="domain" description="Spore protein YkvP/CgeB glycosyl transferase-like" evidence="1">
    <location>
        <begin position="208"/>
        <end position="334"/>
    </location>
</feature>
<accession>A0ABM9X4I6</accession>
<keyword evidence="3" id="KW-1185">Reference proteome</keyword>
<gene>
    <name evidence="2" type="ORF">OIHEL45_15349</name>
</gene>
<dbReference type="Pfam" id="PF13524">
    <property type="entry name" value="Glyco_trans_1_2"/>
    <property type="match status" value="1"/>
</dbReference>
<sequence length="346" mass="38670">MKGTSEQQFAPLRRFRQTIAAELGLIFEFGSTDRIASISKEQLSGYAAVGLKLAFDTPADKAAALAQTLFDAARAAGAKCLVFDGDDDQCVIWPQVIDACDTYIKKHKFSDLKAYKRSYHGKTNLTDYAHQTFGVDFSDNIISETDPLNDDQIAKIVLGWNIGLDDKIYDLSRDISAESLCKPKTIDISCRASVTPDNWIYGMRNGAVEAMRALEGKMRVHAPNNRVPQQEYYNEMLSSWLTLSPFGYGELCWRDFEAILCGSILIKPDMSHVVTYPDIFIPGETYLPVAWDYSNLEEVCTGVLQNTEQRDQIRRTARETLLKGLTAQSFIARLENTMKAAAVLDA</sequence>
<dbReference type="Proteomes" id="UP000003257">
    <property type="component" value="Unassembled WGS sequence"/>
</dbReference>
<comment type="caution">
    <text evidence="2">The sequence shown here is derived from an EMBL/GenBank/DDBJ whole genome shotgun (WGS) entry which is preliminary data.</text>
</comment>
<dbReference type="InterPro" id="IPR055259">
    <property type="entry name" value="YkvP/CgeB_Glyco_trans-like"/>
</dbReference>
<proteinExistence type="predicted"/>
<evidence type="ECO:0000313" key="2">
    <source>
        <dbReference type="EMBL" id="EDQ04317.1"/>
    </source>
</evidence>
<name>A0ABM9X4I6_9RHOB</name>
<evidence type="ECO:0000259" key="1">
    <source>
        <dbReference type="Pfam" id="PF13524"/>
    </source>
</evidence>
<reference evidence="2 3" key="1">
    <citation type="submission" date="2007-11" db="EMBL/GenBank/DDBJ databases">
        <authorList>
            <person name="Wagner-Dobler I."/>
            <person name="Ferriera S."/>
            <person name="Johnson J."/>
            <person name="Kravitz S."/>
            <person name="Beeson K."/>
            <person name="Sutton G."/>
            <person name="Rogers Y.-H."/>
            <person name="Friedman R."/>
            <person name="Frazier M."/>
            <person name="Venter J.C."/>
        </authorList>
    </citation>
    <scope>NUCLEOTIDE SEQUENCE [LARGE SCALE GENOMIC DNA]</scope>
    <source>
        <strain evidence="2 3">HEL-45</strain>
    </source>
</reference>
<dbReference type="EMBL" id="ABID01000004">
    <property type="protein sequence ID" value="EDQ04317.1"/>
    <property type="molecule type" value="Genomic_DNA"/>
</dbReference>
<evidence type="ECO:0000313" key="3">
    <source>
        <dbReference type="Proteomes" id="UP000003257"/>
    </source>
</evidence>
<protein>
    <recommendedName>
        <fullName evidence="1">Spore protein YkvP/CgeB glycosyl transferase-like domain-containing protein</fullName>
    </recommendedName>
</protein>